<accession>A0ABD2BXW2</accession>
<evidence type="ECO:0000313" key="2">
    <source>
        <dbReference type="Proteomes" id="UP001607302"/>
    </source>
</evidence>
<evidence type="ECO:0000313" key="1">
    <source>
        <dbReference type="EMBL" id="KAL2737615.1"/>
    </source>
</evidence>
<keyword evidence="2" id="KW-1185">Reference proteome</keyword>
<gene>
    <name evidence="1" type="ORF">V1478_001701</name>
</gene>
<organism evidence="1 2">
    <name type="scientific">Vespula squamosa</name>
    <name type="common">Southern yellow jacket</name>
    <name type="synonym">Wasp</name>
    <dbReference type="NCBI Taxonomy" id="30214"/>
    <lineage>
        <taxon>Eukaryota</taxon>
        <taxon>Metazoa</taxon>
        <taxon>Ecdysozoa</taxon>
        <taxon>Arthropoda</taxon>
        <taxon>Hexapoda</taxon>
        <taxon>Insecta</taxon>
        <taxon>Pterygota</taxon>
        <taxon>Neoptera</taxon>
        <taxon>Endopterygota</taxon>
        <taxon>Hymenoptera</taxon>
        <taxon>Apocrita</taxon>
        <taxon>Aculeata</taxon>
        <taxon>Vespoidea</taxon>
        <taxon>Vespidae</taxon>
        <taxon>Vespinae</taxon>
        <taxon>Vespula</taxon>
    </lineage>
</organism>
<dbReference type="Proteomes" id="UP001607302">
    <property type="component" value="Unassembled WGS sequence"/>
</dbReference>
<dbReference type="EMBL" id="JAUDFV010000027">
    <property type="protein sequence ID" value="KAL2737615.1"/>
    <property type="molecule type" value="Genomic_DNA"/>
</dbReference>
<name>A0ABD2BXW2_VESSQ</name>
<reference evidence="1 2" key="1">
    <citation type="journal article" date="2024" name="Ann. Entomol. Soc. Am.">
        <title>Genomic analyses of the southern and eastern yellowjacket wasps (Hymenoptera: Vespidae) reveal evolutionary signatures of social life.</title>
        <authorList>
            <person name="Catto M.A."/>
            <person name="Caine P.B."/>
            <person name="Orr S.E."/>
            <person name="Hunt B.G."/>
            <person name="Goodisman M.A.D."/>
        </authorList>
    </citation>
    <scope>NUCLEOTIDE SEQUENCE [LARGE SCALE GENOMIC DNA]</scope>
    <source>
        <strain evidence="1">233</strain>
        <tissue evidence="1">Head and thorax</tissue>
    </source>
</reference>
<evidence type="ECO:0008006" key="3">
    <source>
        <dbReference type="Google" id="ProtNLM"/>
    </source>
</evidence>
<dbReference type="AlphaFoldDB" id="A0ABD2BXW2"/>
<comment type="caution">
    <text evidence="1">The sequence shown here is derived from an EMBL/GenBank/DDBJ whole genome shotgun (WGS) entry which is preliminary data.</text>
</comment>
<protein>
    <recommendedName>
        <fullName evidence="3">Secreted protein</fullName>
    </recommendedName>
</protein>
<proteinExistence type="predicted"/>
<sequence length="72" mass="8509">MKVTSLRVTRYLLAVHCCLVASEKVHTQFTWLPLSIFCLRSLHDISVILFIYIKIFDIRKVTFIVFNVTFIF</sequence>